<evidence type="ECO:0000313" key="4">
    <source>
        <dbReference type="Proteomes" id="UP001155220"/>
    </source>
</evidence>
<gene>
    <name evidence="3" type="ORF">MJ956_15445</name>
</gene>
<dbReference type="PROSITE" id="PS00061">
    <property type="entry name" value="ADH_SHORT"/>
    <property type="match status" value="1"/>
</dbReference>
<dbReference type="Pfam" id="PF00106">
    <property type="entry name" value="adh_short"/>
    <property type="match status" value="1"/>
</dbReference>
<dbReference type="PRINTS" id="PR00081">
    <property type="entry name" value="GDHRDH"/>
</dbReference>
<evidence type="ECO:0000256" key="2">
    <source>
        <dbReference type="RuleBase" id="RU000363"/>
    </source>
</evidence>
<dbReference type="PANTHER" id="PTHR42879">
    <property type="entry name" value="3-OXOACYL-(ACYL-CARRIER-PROTEIN) REDUCTASE"/>
    <property type="match status" value="1"/>
</dbReference>
<dbReference type="NCBIfam" id="NF009931">
    <property type="entry name" value="PRK13394.1"/>
    <property type="match status" value="1"/>
</dbReference>
<dbReference type="InterPro" id="IPR050259">
    <property type="entry name" value="SDR"/>
</dbReference>
<protein>
    <submittedName>
        <fullName evidence="3">3-hydroxybutyrate dehydrogenase</fullName>
    </submittedName>
</protein>
<dbReference type="FunFam" id="3.40.50.720:FF:000084">
    <property type="entry name" value="Short-chain dehydrogenase reductase"/>
    <property type="match status" value="1"/>
</dbReference>
<sequence>MQLEGNVAVITGAGSGIGKEIALAFAREGARVAACDIDVDGAQAVVDDMTALGAEAMAVTMDVTDESAVNAGVDAVADHFGRIDTMVSNAGIQIVHPIEDFPYADFRKLVAIHLDGSFLLTKACVKHMYPQKSGALIYMGSVHSHEASALKSAYVAAKHGILGLSRVMAKEGARHGVRANTICPGFVRTPLVEKQIPEQARDLGICEQEVVDRVMLGETVDQEFTTMADVAAVAVFLAGFPSNALTGQSIVPSHGWHMA</sequence>
<dbReference type="InterPro" id="IPR011294">
    <property type="entry name" value="3-OHbutyrate_DH"/>
</dbReference>
<reference evidence="3" key="1">
    <citation type="submission" date="2022-03" db="EMBL/GenBank/DDBJ databases">
        <title>Aurantimonas Liuensis sp. Nov., isolated from the hadal seawater of the Mariana Trench.</title>
        <authorList>
            <person name="Liu R."/>
        </authorList>
    </citation>
    <scope>NUCLEOTIDE SEQUENCE</scope>
    <source>
        <strain evidence="3">LRZ36</strain>
    </source>
</reference>
<dbReference type="Proteomes" id="UP001155220">
    <property type="component" value="Unassembled WGS sequence"/>
</dbReference>
<dbReference type="CDD" id="cd05233">
    <property type="entry name" value="SDR_c"/>
    <property type="match status" value="1"/>
</dbReference>
<dbReference type="PANTHER" id="PTHR42879:SF2">
    <property type="entry name" value="3-OXOACYL-[ACYL-CARRIER-PROTEIN] REDUCTASE FABG"/>
    <property type="match status" value="1"/>
</dbReference>
<dbReference type="GO" id="GO:0032787">
    <property type="term" value="P:monocarboxylic acid metabolic process"/>
    <property type="evidence" value="ECO:0007669"/>
    <property type="project" value="UniProtKB-ARBA"/>
</dbReference>
<dbReference type="NCBIfam" id="NF009093">
    <property type="entry name" value="PRK12429.1"/>
    <property type="match status" value="1"/>
</dbReference>
<keyword evidence="4" id="KW-1185">Reference proteome</keyword>
<dbReference type="InterPro" id="IPR002347">
    <property type="entry name" value="SDR_fam"/>
</dbReference>
<dbReference type="RefSeq" id="WP_253965336.1">
    <property type="nucleotide sequence ID" value="NZ_JALHBS010000099.1"/>
</dbReference>
<organism evidence="3 4">
    <name type="scientific">Aurantimonas marianensis</name>
    <dbReference type="NCBI Taxonomy" id="2920428"/>
    <lineage>
        <taxon>Bacteria</taxon>
        <taxon>Pseudomonadati</taxon>
        <taxon>Pseudomonadota</taxon>
        <taxon>Alphaproteobacteria</taxon>
        <taxon>Hyphomicrobiales</taxon>
        <taxon>Aurantimonadaceae</taxon>
        <taxon>Aurantimonas</taxon>
    </lineage>
</organism>
<dbReference type="NCBIfam" id="TIGR01963">
    <property type="entry name" value="PHB_DH"/>
    <property type="match status" value="1"/>
</dbReference>
<comment type="similarity">
    <text evidence="1 2">Belongs to the short-chain dehydrogenases/reductases (SDR) family.</text>
</comment>
<dbReference type="InterPro" id="IPR020904">
    <property type="entry name" value="Sc_DH/Rdtase_CS"/>
</dbReference>
<evidence type="ECO:0000313" key="3">
    <source>
        <dbReference type="EMBL" id="MCP3056529.1"/>
    </source>
</evidence>
<dbReference type="SUPFAM" id="SSF51735">
    <property type="entry name" value="NAD(P)-binding Rossmann-fold domains"/>
    <property type="match status" value="1"/>
</dbReference>
<accession>A0A9X2KG67</accession>
<comment type="caution">
    <text evidence="3">The sequence shown here is derived from an EMBL/GenBank/DDBJ whole genome shotgun (WGS) entry which is preliminary data.</text>
</comment>
<dbReference type="EMBL" id="JALHBS010000099">
    <property type="protein sequence ID" value="MCP3056529.1"/>
    <property type="molecule type" value="Genomic_DNA"/>
</dbReference>
<name>A0A9X2KG67_9HYPH</name>
<dbReference type="AlphaFoldDB" id="A0A9X2KG67"/>
<dbReference type="GO" id="GO:0003858">
    <property type="term" value="F:3-hydroxybutyrate dehydrogenase activity"/>
    <property type="evidence" value="ECO:0007669"/>
    <property type="project" value="InterPro"/>
</dbReference>
<dbReference type="InterPro" id="IPR036291">
    <property type="entry name" value="NAD(P)-bd_dom_sf"/>
</dbReference>
<evidence type="ECO:0000256" key="1">
    <source>
        <dbReference type="ARBA" id="ARBA00006484"/>
    </source>
</evidence>
<dbReference type="PRINTS" id="PR00080">
    <property type="entry name" value="SDRFAMILY"/>
</dbReference>
<dbReference type="Gene3D" id="3.40.50.720">
    <property type="entry name" value="NAD(P)-binding Rossmann-like Domain"/>
    <property type="match status" value="1"/>
</dbReference>
<proteinExistence type="inferred from homology"/>